<evidence type="ECO:0000313" key="2">
    <source>
        <dbReference type="Proteomes" id="UP001600943"/>
    </source>
</evidence>
<sequence>MNVTDRFKIGRVFPKIIKERRENVNQTLEEICEDLKTAKPGKETRKQ</sequence>
<evidence type="ECO:0000313" key="1">
    <source>
        <dbReference type="EMBL" id="GAA6410578.1"/>
    </source>
</evidence>
<dbReference type="Proteomes" id="UP001600943">
    <property type="component" value="Unassembled WGS sequence"/>
</dbReference>
<keyword evidence="2" id="KW-1185">Reference proteome</keyword>
<name>A0ABQ0BGI8_9FIRM</name>
<protein>
    <submittedName>
        <fullName evidence="1">Uncharacterized protein</fullName>
    </submittedName>
</protein>
<dbReference type="EMBL" id="BAABYW010000001">
    <property type="protein sequence ID" value="GAA6410578.1"/>
    <property type="molecule type" value="Genomic_DNA"/>
</dbReference>
<proteinExistence type="predicted"/>
<dbReference type="RefSeq" id="WP_369861607.1">
    <property type="nucleotide sequence ID" value="NZ_BAABYW010000001.1"/>
</dbReference>
<reference evidence="1 2" key="1">
    <citation type="submission" date="2024-04" db="EMBL/GenBank/DDBJ databases">
        <title>Defined microbial consortia suppress multidrug-resistant proinflammatory Enterobacteriaceae via ecological control.</title>
        <authorList>
            <person name="Furuichi M."/>
            <person name="Kawaguchi T."/>
            <person name="Pust M."/>
            <person name="Yasuma K."/>
            <person name="Plichta D."/>
            <person name="Hasegawa N."/>
            <person name="Ohya T."/>
            <person name="Bhattarai S."/>
            <person name="Sasajima S."/>
            <person name="Aoto Y."/>
            <person name="Tuganbaev T."/>
            <person name="Yaginuma M."/>
            <person name="Ueda M."/>
            <person name="Okahashi N."/>
            <person name="Amafuji K."/>
            <person name="Kiridooshi Y."/>
            <person name="Sugita K."/>
            <person name="Strazar M."/>
            <person name="Skelly A."/>
            <person name="Suda W."/>
            <person name="Hattori M."/>
            <person name="Nakamoto N."/>
            <person name="Caballero S."/>
            <person name="Norman J."/>
            <person name="Olle B."/>
            <person name="Tanoue T."/>
            <person name="Arita M."/>
            <person name="Bucci V."/>
            <person name="Atarashi K."/>
            <person name="Xavier R."/>
            <person name="Honda K."/>
        </authorList>
    </citation>
    <scope>NUCLEOTIDE SEQUENCE [LARGE SCALE GENOMIC DNA]</scope>
    <source>
        <strain evidence="2">k04-0078-D8-1</strain>
    </source>
</reference>
<comment type="caution">
    <text evidence="1">The sequence shown here is derived from an EMBL/GenBank/DDBJ whole genome shotgun (WGS) entry which is preliminary data.</text>
</comment>
<gene>
    <name evidence="1" type="ORF">K040078D81_46950</name>
</gene>
<accession>A0ABQ0BGI8</accession>
<organism evidence="1 2">
    <name type="scientific">Blautia hominis</name>
    <dbReference type="NCBI Taxonomy" id="2025493"/>
    <lineage>
        <taxon>Bacteria</taxon>
        <taxon>Bacillati</taxon>
        <taxon>Bacillota</taxon>
        <taxon>Clostridia</taxon>
        <taxon>Lachnospirales</taxon>
        <taxon>Lachnospiraceae</taxon>
        <taxon>Blautia</taxon>
    </lineage>
</organism>